<dbReference type="eggNOG" id="COG4886">
    <property type="taxonomic scope" value="Bacteria"/>
</dbReference>
<dbReference type="GeneID" id="98068483"/>
<dbReference type="GO" id="GO:0035591">
    <property type="term" value="F:signaling adaptor activity"/>
    <property type="evidence" value="ECO:0007669"/>
    <property type="project" value="TreeGrafter"/>
</dbReference>
<keyword evidence="1" id="KW-0433">Leucine-rich repeat</keyword>
<keyword evidence="4" id="KW-1185">Reference proteome</keyword>
<dbReference type="PATRIC" id="fig|742817.3.peg.940"/>
<accession>H1DF46</accession>
<dbReference type="InterPro" id="IPR032675">
    <property type="entry name" value="LRR_dom_sf"/>
</dbReference>
<keyword evidence="2" id="KW-0677">Repeat</keyword>
<dbReference type="Gene3D" id="3.80.10.10">
    <property type="entry name" value="Ribonuclease Inhibitor"/>
    <property type="match status" value="1"/>
</dbReference>
<dbReference type="EMBL" id="ADMC01000014">
    <property type="protein sequence ID" value="EHP49364.1"/>
    <property type="molecule type" value="Genomic_DNA"/>
</dbReference>
<protein>
    <recommendedName>
        <fullName evidence="5">Leucine-rich repeat domain-containing protein</fullName>
    </recommendedName>
</protein>
<dbReference type="STRING" id="742817.HMPREF9449_00882"/>
<evidence type="ECO:0008006" key="5">
    <source>
        <dbReference type="Google" id="ProtNLM"/>
    </source>
</evidence>
<name>H1DF46_9BACT</name>
<organism evidence="3 4">
    <name type="scientific">Odoribacter laneus YIT 12061</name>
    <dbReference type="NCBI Taxonomy" id="742817"/>
    <lineage>
        <taxon>Bacteria</taxon>
        <taxon>Pseudomonadati</taxon>
        <taxon>Bacteroidota</taxon>
        <taxon>Bacteroidia</taxon>
        <taxon>Bacteroidales</taxon>
        <taxon>Odoribacteraceae</taxon>
        <taxon>Odoribacter</taxon>
    </lineage>
</organism>
<dbReference type="AlphaFoldDB" id="H1DF46"/>
<dbReference type="PANTHER" id="PTHR47566">
    <property type="match status" value="1"/>
</dbReference>
<sequence>MNILGFIKESKWFQRTTYGEIYLDIEINEKEEITFRVNAGWVKVEWGDGEQSETKRRAECFRHYYRQKGLYRILVQGENIVDLDIKKCRIVRLEVNYCPTLEFIDCSGNLLKELDVQGCKKLYELDCSHNQLEELKLGRYKKLFHLSCAWNNLEQLELGGCPGLVDLFCKYNNIHHLDVSKCKKLRSVNIGNNALDVSALKHFVNSLAIPPHKEKGFIVIRNNMTSHSEQTLVLKRGWYEI</sequence>
<reference evidence="3 4" key="1">
    <citation type="submission" date="2012-01" db="EMBL/GenBank/DDBJ databases">
        <title>The Genome Sequence of Odoribacter laneus YIT 12061.</title>
        <authorList>
            <consortium name="The Broad Institute Genome Sequencing Platform"/>
            <person name="Earl A."/>
            <person name="Ward D."/>
            <person name="Feldgarden M."/>
            <person name="Gevers D."/>
            <person name="Morotomi M."/>
            <person name="Young S.K."/>
            <person name="Zeng Q."/>
            <person name="Gargeya S."/>
            <person name="Fitzgerald M."/>
            <person name="Haas B."/>
            <person name="Abouelleil A."/>
            <person name="Alvarado L."/>
            <person name="Arachchi H.M."/>
            <person name="Berlin A."/>
            <person name="Chapman S.B."/>
            <person name="Gearin G."/>
            <person name="Goldberg J."/>
            <person name="Griggs A."/>
            <person name="Gujja S."/>
            <person name="Hansen M."/>
            <person name="Heiman D."/>
            <person name="Howarth C."/>
            <person name="Larimer J."/>
            <person name="Lui A."/>
            <person name="MacDonald P.J.P."/>
            <person name="McCowen C."/>
            <person name="Montmayeur A."/>
            <person name="Murphy C."/>
            <person name="Neiman D."/>
            <person name="Pearson M."/>
            <person name="Priest M."/>
            <person name="Roberts A."/>
            <person name="Saif S."/>
            <person name="Shea T."/>
            <person name="Sisk P."/>
            <person name="Stolte C."/>
            <person name="Sykes S."/>
            <person name="Wortman J."/>
            <person name="Nusbaum C."/>
            <person name="Birren B."/>
        </authorList>
    </citation>
    <scope>NUCLEOTIDE SEQUENCE [LARGE SCALE GENOMIC DNA]</scope>
    <source>
        <strain evidence="3 4">YIT 12061</strain>
    </source>
</reference>
<dbReference type="SUPFAM" id="SSF52058">
    <property type="entry name" value="L domain-like"/>
    <property type="match status" value="1"/>
</dbReference>
<evidence type="ECO:0000313" key="4">
    <source>
        <dbReference type="Proteomes" id="UP000004892"/>
    </source>
</evidence>
<dbReference type="InterPro" id="IPR052574">
    <property type="entry name" value="CDIRP"/>
</dbReference>
<dbReference type="RefSeq" id="WP_009136030.1">
    <property type="nucleotide sequence ID" value="NZ_JH594596.1"/>
</dbReference>
<evidence type="ECO:0000313" key="3">
    <source>
        <dbReference type="EMBL" id="EHP49364.1"/>
    </source>
</evidence>
<evidence type="ECO:0000256" key="2">
    <source>
        <dbReference type="ARBA" id="ARBA00022737"/>
    </source>
</evidence>
<proteinExistence type="predicted"/>
<dbReference type="PANTHER" id="PTHR47566:SF1">
    <property type="entry name" value="PROTEIN NUD1"/>
    <property type="match status" value="1"/>
</dbReference>
<dbReference type="Proteomes" id="UP000004892">
    <property type="component" value="Unassembled WGS sequence"/>
</dbReference>
<gene>
    <name evidence="3" type="ORF">HMPREF9449_00882</name>
</gene>
<evidence type="ECO:0000256" key="1">
    <source>
        <dbReference type="ARBA" id="ARBA00022614"/>
    </source>
</evidence>
<dbReference type="HOGENOM" id="CLU_106683_0_0_10"/>
<comment type="caution">
    <text evidence="3">The sequence shown here is derived from an EMBL/GenBank/DDBJ whole genome shotgun (WGS) entry which is preliminary data.</text>
</comment>